<feature type="domain" description="UPF0029" evidence="3">
    <location>
        <begin position="153"/>
        <end position="202"/>
    </location>
</feature>
<feature type="domain" description="Impact N-terminal" evidence="2">
    <location>
        <begin position="25"/>
        <end position="132"/>
    </location>
</feature>
<dbReference type="PANTHER" id="PTHR16301">
    <property type="entry name" value="IMPACT-RELATED"/>
    <property type="match status" value="1"/>
</dbReference>
<dbReference type="InterPro" id="IPR015796">
    <property type="entry name" value="Impact_YigZ-like"/>
</dbReference>
<dbReference type="InterPro" id="IPR035647">
    <property type="entry name" value="EFG_III/V"/>
</dbReference>
<dbReference type="InterPro" id="IPR001498">
    <property type="entry name" value="Impact_N"/>
</dbReference>
<evidence type="ECO:0000313" key="4">
    <source>
        <dbReference type="EMBL" id="ALA67616.1"/>
    </source>
</evidence>
<evidence type="ECO:0000313" key="5">
    <source>
        <dbReference type="Proteomes" id="UP000058446"/>
    </source>
</evidence>
<dbReference type="RefSeq" id="WP_053412391.1">
    <property type="nucleotide sequence ID" value="NZ_CP006841.1"/>
</dbReference>
<dbReference type="InterPro" id="IPR036956">
    <property type="entry name" value="Impact_N_sf"/>
</dbReference>
<dbReference type="InterPro" id="IPR020569">
    <property type="entry name" value="UPF0029_Impact_CS"/>
</dbReference>
<dbReference type="GO" id="GO:0005737">
    <property type="term" value="C:cytoplasm"/>
    <property type="evidence" value="ECO:0007669"/>
    <property type="project" value="TreeGrafter"/>
</dbReference>
<evidence type="ECO:0000259" key="2">
    <source>
        <dbReference type="Pfam" id="PF01205"/>
    </source>
</evidence>
<evidence type="ECO:0000259" key="3">
    <source>
        <dbReference type="Pfam" id="PF09186"/>
    </source>
</evidence>
<organism evidence="4 5">
    <name type="scientific">Corynebacterium lactis RW2-5</name>
    <dbReference type="NCBI Taxonomy" id="1408189"/>
    <lineage>
        <taxon>Bacteria</taxon>
        <taxon>Bacillati</taxon>
        <taxon>Actinomycetota</taxon>
        <taxon>Actinomycetes</taxon>
        <taxon>Mycobacteriales</taxon>
        <taxon>Corynebacteriaceae</taxon>
        <taxon>Corynebacterium</taxon>
    </lineage>
</organism>
<dbReference type="InterPro" id="IPR015269">
    <property type="entry name" value="UPF0029_Impact_C"/>
</dbReference>
<dbReference type="GO" id="GO:0006446">
    <property type="term" value="P:regulation of translational initiation"/>
    <property type="evidence" value="ECO:0007669"/>
    <property type="project" value="TreeGrafter"/>
</dbReference>
<evidence type="ECO:0008006" key="6">
    <source>
        <dbReference type="Google" id="ProtNLM"/>
    </source>
</evidence>
<sequence>MNSGADSELLVPADGDIAINEIEIKKSRFITWIGRTDNEEAARELISLAKSEYPDARHHCSAFIHEVEGGNRVERSSDDGEPSGTAGRPMLDVLQGSGLTNITAVVIRYFGGIKLGTGGLVRAYSDSVSECLNQVARMRRKKRLVRTVTAPAADAGRIEAELRGRGFSIIDTTWAQEVTFHIAVAADEVDQLDGAMQALTKGISAPSADAGETWREIPA</sequence>
<protein>
    <recommendedName>
        <fullName evidence="6">YigZ family protein</fullName>
    </recommendedName>
</protein>
<dbReference type="Proteomes" id="UP000058446">
    <property type="component" value="Chromosome"/>
</dbReference>
<dbReference type="PATRIC" id="fig|1408189.4.peg.1549"/>
<dbReference type="PANTHER" id="PTHR16301:SF20">
    <property type="entry name" value="IMPACT FAMILY MEMBER YIGZ"/>
    <property type="match status" value="1"/>
</dbReference>
<dbReference type="InterPro" id="IPR023582">
    <property type="entry name" value="Impact"/>
</dbReference>
<dbReference type="SUPFAM" id="SSF54211">
    <property type="entry name" value="Ribosomal protein S5 domain 2-like"/>
    <property type="match status" value="1"/>
</dbReference>
<reference evidence="4 5" key="1">
    <citation type="submission" date="2013-10" db="EMBL/GenBank/DDBJ databases">
        <title>Complete genome sequence of Corynebacterium lactis DSM 45799(T), isolated from raw cow milk.</title>
        <authorList>
            <person name="Ruckert C."/>
            <person name="Albersmeier A."/>
            <person name="Lipski A."/>
            <person name="Kalinowski J."/>
        </authorList>
    </citation>
    <scope>NUCLEOTIDE SEQUENCE [LARGE SCALE GENOMIC DNA]</scope>
    <source>
        <strain evidence="4 5">RW2-5</strain>
    </source>
</reference>
<dbReference type="EMBL" id="CP006841">
    <property type="protein sequence ID" value="ALA67616.1"/>
    <property type="molecule type" value="Genomic_DNA"/>
</dbReference>
<name>A0A0K2H1L7_9CORY</name>
<dbReference type="KEGG" id="clw:CLAC_07735"/>
<dbReference type="SUPFAM" id="SSF54980">
    <property type="entry name" value="EF-G C-terminal domain-like"/>
    <property type="match status" value="1"/>
</dbReference>
<dbReference type="Pfam" id="PF01205">
    <property type="entry name" value="Impact_N"/>
    <property type="match status" value="1"/>
</dbReference>
<proteinExistence type="inferred from homology"/>
<dbReference type="AlphaFoldDB" id="A0A0K2H1L7"/>
<dbReference type="InterPro" id="IPR020568">
    <property type="entry name" value="Ribosomal_Su5_D2-typ_SF"/>
</dbReference>
<dbReference type="Pfam" id="PF09186">
    <property type="entry name" value="DUF1949"/>
    <property type="match status" value="1"/>
</dbReference>
<dbReference type="Gene3D" id="3.30.230.30">
    <property type="entry name" value="Impact, N-terminal domain"/>
    <property type="match status" value="1"/>
</dbReference>
<dbReference type="PROSITE" id="PS00910">
    <property type="entry name" value="UPF0029"/>
    <property type="match status" value="1"/>
</dbReference>
<dbReference type="NCBIfam" id="TIGR00257">
    <property type="entry name" value="IMPACT_YIGZ"/>
    <property type="match status" value="1"/>
</dbReference>
<accession>A0A0K2H1L7</accession>
<keyword evidence="5" id="KW-1185">Reference proteome</keyword>
<comment type="similarity">
    <text evidence="1">Belongs to the IMPACT family.</text>
</comment>
<dbReference type="STRING" id="1408189.CLAC_07735"/>
<dbReference type="OrthoDB" id="9813771at2"/>
<evidence type="ECO:0000256" key="1">
    <source>
        <dbReference type="ARBA" id="ARBA00007665"/>
    </source>
</evidence>
<gene>
    <name evidence="4" type="ORF">CLAC_07735</name>
</gene>